<dbReference type="OrthoDB" id="9795355at2"/>
<dbReference type="GO" id="GO:0030246">
    <property type="term" value="F:carbohydrate binding"/>
    <property type="evidence" value="ECO:0007669"/>
    <property type="project" value="InterPro"/>
</dbReference>
<dbReference type="AlphaFoldDB" id="A0A4P6YW64"/>
<accession>A0A4P6YW64</accession>
<dbReference type="RefSeq" id="WP_133364206.1">
    <property type="nucleotide sequence ID" value="NZ_CP037940.1"/>
</dbReference>
<organism evidence="1 2">
    <name type="scientific">Periweissella cryptocerci</name>
    <dbReference type="NCBI Taxonomy" id="2506420"/>
    <lineage>
        <taxon>Bacteria</taxon>
        <taxon>Bacillati</taxon>
        <taxon>Bacillota</taxon>
        <taxon>Bacilli</taxon>
        <taxon>Lactobacillales</taxon>
        <taxon>Lactobacillaceae</taxon>
        <taxon>Periweissella</taxon>
    </lineage>
</organism>
<protein>
    <submittedName>
        <fullName evidence="1">Aldose 1-epimerase family protein</fullName>
    </submittedName>
</protein>
<evidence type="ECO:0000313" key="1">
    <source>
        <dbReference type="EMBL" id="QBO37129.1"/>
    </source>
</evidence>
<dbReference type="PANTHER" id="PTHR11122">
    <property type="entry name" value="APOSPORY-ASSOCIATED PROTEIN C-RELATED"/>
    <property type="match status" value="1"/>
</dbReference>
<reference evidence="2" key="1">
    <citation type="submission" date="2019-03" db="EMBL/GenBank/DDBJ databases">
        <title>Weissella sp. 26KH-42 Genome sequencing.</title>
        <authorList>
            <person name="Heo J."/>
            <person name="Kim S.-J."/>
            <person name="Kim J.-S."/>
            <person name="Hong S.-B."/>
            <person name="Kwon S.-W."/>
        </authorList>
    </citation>
    <scope>NUCLEOTIDE SEQUENCE [LARGE SCALE GENOMIC DNA]</scope>
    <source>
        <strain evidence="2">26KH-42</strain>
    </source>
</reference>
<evidence type="ECO:0000313" key="2">
    <source>
        <dbReference type="Proteomes" id="UP000292886"/>
    </source>
</evidence>
<dbReference type="GO" id="GO:0016853">
    <property type="term" value="F:isomerase activity"/>
    <property type="evidence" value="ECO:0007669"/>
    <property type="project" value="InterPro"/>
</dbReference>
<dbReference type="KEGG" id="wei:EQG49_12020"/>
<dbReference type="CDD" id="cd09024">
    <property type="entry name" value="Aldose_epim_lacX"/>
    <property type="match status" value="1"/>
</dbReference>
<dbReference type="SUPFAM" id="SSF74650">
    <property type="entry name" value="Galactose mutarotase-like"/>
    <property type="match status" value="1"/>
</dbReference>
<keyword evidence="2" id="KW-1185">Reference proteome</keyword>
<dbReference type="PANTHER" id="PTHR11122:SF13">
    <property type="entry name" value="GLUCOSE-6-PHOSPHATE 1-EPIMERASE"/>
    <property type="match status" value="1"/>
</dbReference>
<dbReference type="Pfam" id="PF01263">
    <property type="entry name" value="Aldose_epim"/>
    <property type="match status" value="1"/>
</dbReference>
<name>A0A4P6YW64_9LACO</name>
<dbReference type="Proteomes" id="UP000292886">
    <property type="component" value="Chromosome"/>
</dbReference>
<sequence>MTVKLENEHLVVEIHEHGAELRSVYNKEHQIEYIWQGDPKYWGRHAPVLFPIVGRLQDNQYTFNDQTYYLNQHGFARDLNFIVVAQTPTTATFELRDNPLTKSLYPFSFILQLRYTLTDDDRLSIEYYVSNAENDPIYFQIGGHPAFNVPMDTTSKFSDYYVNVDPVKKYDRINLIGPYSDPKHPSEFDAHIPLRLRYDDYKDDAIILGLEKETTSLVLATLFESHGVTMELENADYVGIWTPYGKNAPFVCLEPWWGLADTIDADGDLTHKFAINKLDGQSDFSGKWSLTFF</sequence>
<dbReference type="InterPro" id="IPR014718">
    <property type="entry name" value="GH-type_carb-bd"/>
</dbReference>
<proteinExistence type="predicted"/>
<dbReference type="Gene3D" id="2.70.98.10">
    <property type="match status" value="1"/>
</dbReference>
<gene>
    <name evidence="1" type="ORF">EQG49_12020</name>
</gene>
<dbReference type="EMBL" id="CP037940">
    <property type="protein sequence ID" value="QBO37129.1"/>
    <property type="molecule type" value="Genomic_DNA"/>
</dbReference>
<dbReference type="InterPro" id="IPR008183">
    <property type="entry name" value="Aldose_1/G6P_1-epimerase"/>
</dbReference>
<dbReference type="GO" id="GO:0005975">
    <property type="term" value="P:carbohydrate metabolic process"/>
    <property type="evidence" value="ECO:0007669"/>
    <property type="project" value="InterPro"/>
</dbReference>
<dbReference type="InterPro" id="IPR037481">
    <property type="entry name" value="LacX"/>
</dbReference>
<dbReference type="InterPro" id="IPR011013">
    <property type="entry name" value="Gal_mutarotase_sf_dom"/>
</dbReference>